<dbReference type="PANTHER" id="PTHR33361:SF16">
    <property type="entry name" value="DUF885 DOMAIN-CONTAINING PROTEIN"/>
    <property type="match status" value="1"/>
</dbReference>
<dbReference type="EMBL" id="PHKV01000003">
    <property type="protein sequence ID" value="PKV12498.1"/>
    <property type="molecule type" value="Genomic_DNA"/>
</dbReference>
<dbReference type="InterPro" id="IPR010281">
    <property type="entry name" value="DUF885"/>
</dbReference>
<dbReference type="EMBL" id="PHKW01000003">
    <property type="protein sequence ID" value="PKV16775.1"/>
    <property type="molecule type" value="Genomic_DNA"/>
</dbReference>
<evidence type="ECO:0000313" key="4">
    <source>
        <dbReference type="EMBL" id="PKV16775.1"/>
    </source>
</evidence>
<reference evidence="5 6" key="1">
    <citation type="submission" date="2017-11" db="EMBL/GenBank/DDBJ databases">
        <title>Xanthomonas prunicola sp. nov., a novel pathogen that affects nectarine (Prunus persica var. nectarine) trees.</title>
        <authorList>
            <person name="Lopez M."/>
            <person name="Lopez-Soriano P."/>
            <person name="Garita-Cambronero J."/>
            <person name="Beltran C."/>
            <person name="Taghouti G."/>
            <person name="Portier P."/>
            <person name="Cubero J."/>
            <person name="Fischer-Le Saux M."/>
            <person name="Marco-Noales E."/>
        </authorList>
    </citation>
    <scope>NUCLEOTIDE SEQUENCE [LARGE SCALE GENOMIC DNA]</scope>
    <source>
        <strain evidence="3 5">CFBP8353</strain>
        <strain evidence="4 6">CFBP8354</strain>
    </source>
</reference>
<evidence type="ECO:0000313" key="5">
    <source>
        <dbReference type="Proteomes" id="UP000233720"/>
    </source>
</evidence>
<keyword evidence="6" id="KW-1185">Reference proteome</keyword>
<name>A0A2N3RJ44_9XANT</name>
<feature type="signal peptide" evidence="2">
    <location>
        <begin position="1"/>
        <end position="27"/>
    </location>
</feature>
<proteinExistence type="predicted"/>
<feature type="region of interest" description="Disordered" evidence="1">
    <location>
        <begin position="32"/>
        <end position="70"/>
    </location>
</feature>
<organism evidence="3 5">
    <name type="scientific">Xanthomonas prunicola</name>
    <dbReference type="NCBI Taxonomy" id="2053930"/>
    <lineage>
        <taxon>Bacteria</taxon>
        <taxon>Pseudomonadati</taxon>
        <taxon>Pseudomonadota</taxon>
        <taxon>Gammaproteobacteria</taxon>
        <taxon>Lysobacterales</taxon>
        <taxon>Lysobacteraceae</taxon>
        <taxon>Xanthomonas</taxon>
    </lineage>
</organism>
<dbReference type="Pfam" id="PF05960">
    <property type="entry name" value="DUF885"/>
    <property type="match status" value="1"/>
</dbReference>
<protein>
    <submittedName>
        <fullName evidence="3">DUF885 domain-containing protein</fullName>
    </submittedName>
</protein>
<evidence type="ECO:0000313" key="3">
    <source>
        <dbReference type="EMBL" id="PKV12498.1"/>
    </source>
</evidence>
<feature type="chain" id="PRO_5014962933" evidence="2">
    <location>
        <begin position="28"/>
        <end position="651"/>
    </location>
</feature>
<dbReference type="Proteomes" id="UP000233720">
    <property type="component" value="Unassembled WGS sequence"/>
</dbReference>
<gene>
    <name evidence="3" type="ORF">XpruCFBP8353_11270</name>
    <name evidence="4" type="ORF">XpruCFBP8354_11270</name>
</gene>
<dbReference type="RefSeq" id="WP_101363326.1">
    <property type="nucleotide sequence ID" value="NZ_PHKV01000003.1"/>
</dbReference>
<sequence>MPLRFSRLLSLAMAALVSLSLAAPADAAKKKTAKAQTTQTRAKASKGKKTAKPAAKSTKGTRGKGSKAATVRPRAVAAPVVLTKAQQLNLLYDQYWDASLKLNPLQATFQGESRYNDQLPNFLSPAFRQQSHDFTVLWLGKAEALGPDGLSGQDLLSYQIFVRDARSALAAEQFPSWMLPINQFYNIASIAVVLGSGTGAQPFKTVKDYDNWSRRALGIPDLFEQAIANMRAGMQAGVVQPKVLMQKVLPQLDAIIARNAEDSLFWGPVRNLPADMPEADKQRITAEYKRMIEVRIMPAYRALRGFIATEYLPACRDSDGLAALPNGAAWYAYDVRQSTTSDLSPAQIHQIGLEEVARLQGEITALTKQVKFRGNLPKFYKFMQTDKRFGFRSDTELLATYRSLQGRVQLAVPRLFNTQGMPALEVRAVEPQRAQSAASGSYMRPSVTGSNGGAPGIFYVNTSDLPSRKTWEAESLYLHEAIPGHHYQLGLQQQLTDLPKFRRLGGETAYIEGWGLYAESLGRELGLYQDPYNYYGYLQNALWRSIRLVADTGLHSKGWTRTQAIDYMLDNSAMSRTDAEAEVDRYMAIPGQALAYKVGEMKITQLREQAQRELGPRFDVRAFHTEVLKDGSVPLEILQENVQRWIATQKG</sequence>
<evidence type="ECO:0000313" key="6">
    <source>
        <dbReference type="Proteomes" id="UP000233748"/>
    </source>
</evidence>
<dbReference type="AlphaFoldDB" id="A0A2N3RJ44"/>
<dbReference type="OrthoDB" id="9769898at2"/>
<keyword evidence="2" id="KW-0732">Signal</keyword>
<dbReference type="Proteomes" id="UP000233748">
    <property type="component" value="Unassembled WGS sequence"/>
</dbReference>
<evidence type="ECO:0000256" key="1">
    <source>
        <dbReference type="SAM" id="MobiDB-lite"/>
    </source>
</evidence>
<evidence type="ECO:0000256" key="2">
    <source>
        <dbReference type="SAM" id="SignalP"/>
    </source>
</evidence>
<comment type="caution">
    <text evidence="3">The sequence shown here is derived from an EMBL/GenBank/DDBJ whole genome shotgun (WGS) entry which is preliminary data.</text>
</comment>
<accession>A0A2N3RJ44</accession>
<dbReference type="PANTHER" id="PTHR33361">
    <property type="entry name" value="GLR0591 PROTEIN"/>
    <property type="match status" value="1"/>
</dbReference>